<reference evidence="1" key="1">
    <citation type="submission" date="2021-06" db="EMBL/GenBank/DDBJ databases">
        <authorList>
            <person name="Hodson N. C."/>
            <person name="Mongue J. A."/>
            <person name="Jaron S. K."/>
        </authorList>
    </citation>
    <scope>NUCLEOTIDE SEQUENCE</scope>
</reference>
<dbReference type="EMBL" id="CAJVCH010144853">
    <property type="protein sequence ID" value="CAG7727173.1"/>
    <property type="molecule type" value="Genomic_DNA"/>
</dbReference>
<gene>
    <name evidence="1" type="ORF">AFUS01_LOCUS16029</name>
</gene>
<evidence type="ECO:0000313" key="1">
    <source>
        <dbReference type="EMBL" id="CAG7727173.1"/>
    </source>
</evidence>
<proteinExistence type="predicted"/>
<dbReference type="Proteomes" id="UP000708208">
    <property type="component" value="Unassembled WGS sequence"/>
</dbReference>
<sequence length="8" mass="791">VDGTSLLS</sequence>
<accession>A0A8J2NUT4</accession>
<feature type="non-terminal residue" evidence="1">
    <location>
        <position position="1"/>
    </location>
</feature>
<protein>
    <submittedName>
        <fullName evidence="1">Uncharacterized protein</fullName>
    </submittedName>
</protein>
<organism evidence="1 2">
    <name type="scientific">Allacma fusca</name>
    <dbReference type="NCBI Taxonomy" id="39272"/>
    <lineage>
        <taxon>Eukaryota</taxon>
        <taxon>Metazoa</taxon>
        <taxon>Ecdysozoa</taxon>
        <taxon>Arthropoda</taxon>
        <taxon>Hexapoda</taxon>
        <taxon>Collembola</taxon>
        <taxon>Symphypleona</taxon>
        <taxon>Sminthuridae</taxon>
        <taxon>Allacma</taxon>
    </lineage>
</organism>
<keyword evidence="2" id="KW-1185">Reference proteome</keyword>
<evidence type="ECO:0000313" key="2">
    <source>
        <dbReference type="Proteomes" id="UP000708208"/>
    </source>
</evidence>
<comment type="caution">
    <text evidence="1">The sequence shown here is derived from an EMBL/GenBank/DDBJ whole genome shotgun (WGS) entry which is preliminary data.</text>
</comment>
<name>A0A8J2NUT4_9HEXA</name>